<dbReference type="SUPFAM" id="SSF56672">
    <property type="entry name" value="DNA/RNA polymerases"/>
    <property type="match status" value="1"/>
</dbReference>
<keyword evidence="4" id="KW-1185">Reference proteome</keyword>
<evidence type="ECO:0000313" key="3">
    <source>
        <dbReference type="EMBL" id="KAK1629341.1"/>
    </source>
</evidence>
<dbReference type="InterPro" id="IPR013103">
    <property type="entry name" value="RVT_2"/>
</dbReference>
<name>A0AAD8W1S8_LOLMU</name>
<dbReference type="Pfam" id="PF07727">
    <property type="entry name" value="RVT_2"/>
    <property type="match status" value="2"/>
</dbReference>
<comment type="caution">
    <text evidence="3">The sequence shown here is derived from an EMBL/GenBank/DDBJ whole genome shotgun (WGS) entry which is preliminary data.</text>
</comment>
<evidence type="ECO:0000256" key="1">
    <source>
        <dbReference type="SAM" id="MobiDB-lite"/>
    </source>
</evidence>
<proteinExistence type="predicted"/>
<feature type="region of interest" description="Disordered" evidence="1">
    <location>
        <begin position="35"/>
        <end position="118"/>
    </location>
</feature>
<dbReference type="PANTHER" id="PTHR11439:SF467">
    <property type="entry name" value="INTEGRASE CATALYTIC DOMAIN-CONTAINING PROTEIN"/>
    <property type="match status" value="1"/>
</dbReference>
<feature type="domain" description="Reverse transcriptase Ty1/copia-type" evidence="2">
    <location>
        <begin position="156"/>
        <end position="263"/>
    </location>
</feature>
<protein>
    <recommendedName>
        <fullName evidence="2">Reverse transcriptase Ty1/copia-type domain-containing protein</fullName>
    </recommendedName>
</protein>
<gene>
    <name evidence="3" type="ORF">QYE76_003656</name>
</gene>
<dbReference type="AlphaFoldDB" id="A0AAD8W1S8"/>
<accession>A0AAD8W1S8</accession>
<organism evidence="3 4">
    <name type="scientific">Lolium multiflorum</name>
    <name type="common">Italian ryegrass</name>
    <name type="synonym">Lolium perenne subsp. multiflorum</name>
    <dbReference type="NCBI Taxonomy" id="4521"/>
    <lineage>
        <taxon>Eukaryota</taxon>
        <taxon>Viridiplantae</taxon>
        <taxon>Streptophyta</taxon>
        <taxon>Embryophyta</taxon>
        <taxon>Tracheophyta</taxon>
        <taxon>Spermatophyta</taxon>
        <taxon>Magnoliopsida</taxon>
        <taxon>Liliopsida</taxon>
        <taxon>Poales</taxon>
        <taxon>Poaceae</taxon>
        <taxon>BOP clade</taxon>
        <taxon>Pooideae</taxon>
        <taxon>Poodae</taxon>
        <taxon>Poeae</taxon>
        <taxon>Poeae Chloroplast Group 2 (Poeae type)</taxon>
        <taxon>Loliodinae</taxon>
        <taxon>Loliinae</taxon>
        <taxon>Lolium</taxon>
    </lineage>
</organism>
<evidence type="ECO:0000313" key="4">
    <source>
        <dbReference type="Proteomes" id="UP001231189"/>
    </source>
</evidence>
<sequence length="420" mass="46997">MIAPMLQLAARLPQRILPRRTLALCPLAKRVYTRRPHPCSASPTPGHRSVSPELRIGSRHASPAPGSRSRSASPVSRPGTPDVSLTIADEADSGIDSGNSGGENEADDAPLQPRVDEHEPWPRRQVNLILLLRLFKIHAGMQLCPMHDEYKALIDNKTWHLVPPSSTRNIIDCKWVYRVKKNADGTIDRYKARLVSKGFKQRYGIDYEDTFSPVVKAATIRLVLSVAFFRGWSLRQLDVKNAFLHGVLEEEVYMRQPRVLKIQKFHTSYASLIRLYMKHTIVIYVLIYVDDIIVTSSSDKAIGALLRDLRDDFALKDLGPLHFFLGIEVKQTYNGLRLTQEKYAADILTKVGMIQCAPSPTPLCSSEPLSLVQGNPLGPDDSTRYRSIVGVLQYLTLTGPDISFSVNKVCQFLHAPTTSH</sequence>
<dbReference type="Proteomes" id="UP001231189">
    <property type="component" value="Unassembled WGS sequence"/>
</dbReference>
<feature type="compositionally biased region" description="Low complexity" evidence="1">
    <location>
        <begin position="59"/>
        <end position="78"/>
    </location>
</feature>
<dbReference type="EMBL" id="JAUUTY010000005">
    <property type="protein sequence ID" value="KAK1629341.1"/>
    <property type="molecule type" value="Genomic_DNA"/>
</dbReference>
<feature type="domain" description="Reverse transcriptase Ty1/copia-type" evidence="2">
    <location>
        <begin position="274"/>
        <end position="363"/>
    </location>
</feature>
<evidence type="ECO:0000259" key="2">
    <source>
        <dbReference type="Pfam" id="PF07727"/>
    </source>
</evidence>
<dbReference type="InterPro" id="IPR043502">
    <property type="entry name" value="DNA/RNA_pol_sf"/>
</dbReference>
<reference evidence="3" key="1">
    <citation type="submission" date="2023-07" db="EMBL/GenBank/DDBJ databases">
        <title>A chromosome-level genome assembly of Lolium multiflorum.</title>
        <authorList>
            <person name="Chen Y."/>
            <person name="Copetti D."/>
            <person name="Kolliker R."/>
            <person name="Studer B."/>
        </authorList>
    </citation>
    <scope>NUCLEOTIDE SEQUENCE</scope>
    <source>
        <strain evidence="3">02402/16</strain>
        <tissue evidence="3">Leaf</tissue>
    </source>
</reference>
<dbReference type="PANTHER" id="PTHR11439">
    <property type="entry name" value="GAG-POL-RELATED RETROTRANSPOSON"/>
    <property type="match status" value="1"/>
</dbReference>